<reference evidence="1" key="1">
    <citation type="submission" date="2023-10" db="EMBL/GenBank/DDBJ databases">
        <title>Genome assemblies of two species of porcelain crab, Petrolisthes cinctipes and Petrolisthes manimaculis (Anomura: Porcellanidae).</title>
        <authorList>
            <person name="Angst P."/>
        </authorList>
    </citation>
    <scope>NUCLEOTIDE SEQUENCE</scope>
    <source>
        <strain evidence="1">PB745_01</strain>
        <tissue evidence="1">Gill</tissue>
    </source>
</reference>
<dbReference type="EMBL" id="JAWQEG010008361">
    <property type="protein sequence ID" value="KAK3850482.1"/>
    <property type="molecule type" value="Genomic_DNA"/>
</dbReference>
<protein>
    <submittedName>
        <fullName evidence="1">Uncharacterized protein</fullName>
    </submittedName>
</protein>
<sequence>MAQLLKVILHHRHHSLPHSCHLPHFFLPIISIPHVHNDSVTSLTHFFTSHHLPFRIHLTSTSSITFPFVSSPTSSLQPRPSPSPSCPPQHTRFNPLHHRSLVCTSTLQFTPSYHFYPYLPTHPDPSHLYTVLDTCPTL</sequence>
<dbReference type="AlphaFoldDB" id="A0AAE1EFN5"/>
<keyword evidence="2" id="KW-1185">Reference proteome</keyword>
<evidence type="ECO:0000313" key="1">
    <source>
        <dbReference type="EMBL" id="KAK3850482.1"/>
    </source>
</evidence>
<evidence type="ECO:0000313" key="2">
    <source>
        <dbReference type="Proteomes" id="UP001286313"/>
    </source>
</evidence>
<dbReference type="Proteomes" id="UP001286313">
    <property type="component" value="Unassembled WGS sequence"/>
</dbReference>
<organism evidence="1 2">
    <name type="scientific">Petrolisthes cinctipes</name>
    <name type="common">Flat porcelain crab</name>
    <dbReference type="NCBI Taxonomy" id="88211"/>
    <lineage>
        <taxon>Eukaryota</taxon>
        <taxon>Metazoa</taxon>
        <taxon>Ecdysozoa</taxon>
        <taxon>Arthropoda</taxon>
        <taxon>Crustacea</taxon>
        <taxon>Multicrustacea</taxon>
        <taxon>Malacostraca</taxon>
        <taxon>Eumalacostraca</taxon>
        <taxon>Eucarida</taxon>
        <taxon>Decapoda</taxon>
        <taxon>Pleocyemata</taxon>
        <taxon>Anomura</taxon>
        <taxon>Galatheoidea</taxon>
        <taxon>Porcellanidae</taxon>
        <taxon>Petrolisthes</taxon>
    </lineage>
</organism>
<comment type="caution">
    <text evidence="1">The sequence shown here is derived from an EMBL/GenBank/DDBJ whole genome shotgun (WGS) entry which is preliminary data.</text>
</comment>
<accession>A0AAE1EFN5</accession>
<name>A0AAE1EFN5_PETCI</name>
<gene>
    <name evidence="1" type="ORF">Pcinc_042816</name>
</gene>
<proteinExistence type="predicted"/>